<dbReference type="GO" id="GO:0042273">
    <property type="term" value="P:ribosomal large subunit biogenesis"/>
    <property type="evidence" value="ECO:0007669"/>
    <property type="project" value="TreeGrafter"/>
</dbReference>
<dbReference type="SUPFAM" id="SSF48371">
    <property type="entry name" value="ARM repeat"/>
    <property type="match status" value="1"/>
</dbReference>
<dbReference type="AlphaFoldDB" id="A0A4W4G0S4"/>
<evidence type="ECO:0000256" key="1">
    <source>
        <dbReference type="ARBA" id="ARBA00004123"/>
    </source>
</evidence>
<keyword evidence="6" id="KW-1185">Reference proteome</keyword>
<comment type="similarity">
    <text evidence="2">Belongs to the NOC2 family.</text>
</comment>
<organism evidence="5 6">
    <name type="scientific">Electrophorus electricus</name>
    <name type="common">Electric eel</name>
    <name type="synonym">Gymnotus electricus</name>
    <dbReference type="NCBI Taxonomy" id="8005"/>
    <lineage>
        <taxon>Eukaryota</taxon>
        <taxon>Metazoa</taxon>
        <taxon>Chordata</taxon>
        <taxon>Craniata</taxon>
        <taxon>Vertebrata</taxon>
        <taxon>Euteleostomi</taxon>
        <taxon>Actinopterygii</taxon>
        <taxon>Neopterygii</taxon>
        <taxon>Teleostei</taxon>
        <taxon>Ostariophysi</taxon>
        <taxon>Gymnotiformes</taxon>
        <taxon>Gymnotoidei</taxon>
        <taxon>Gymnotidae</taxon>
        <taxon>Electrophorus</taxon>
    </lineage>
</organism>
<reference evidence="5" key="3">
    <citation type="submission" date="2020-05" db="EMBL/GenBank/DDBJ databases">
        <title>Electrophorus electricus (electric eel) genome, fEleEle1, primary haplotype.</title>
        <authorList>
            <person name="Myers G."/>
            <person name="Meyer A."/>
            <person name="Fedrigo O."/>
            <person name="Formenti G."/>
            <person name="Rhie A."/>
            <person name="Tracey A."/>
            <person name="Sims Y."/>
            <person name="Jarvis E.D."/>
        </authorList>
    </citation>
    <scope>NUCLEOTIDE SEQUENCE [LARGE SCALE GENOMIC DNA]</scope>
</reference>
<dbReference type="GO" id="GO:0003714">
    <property type="term" value="F:transcription corepressor activity"/>
    <property type="evidence" value="ECO:0007669"/>
    <property type="project" value="TreeGrafter"/>
</dbReference>
<reference evidence="5" key="4">
    <citation type="submission" date="2025-08" db="UniProtKB">
        <authorList>
            <consortium name="Ensembl"/>
        </authorList>
    </citation>
    <scope>IDENTIFICATION</scope>
</reference>
<feature type="region of interest" description="Disordered" evidence="4">
    <location>
        <begin position="91"/>
        <end position="131"/>
    </location>
</feature>
<keyword evidence="3" id="KW-0539">Nucleus</keyword>
<dbReference type="GeneTree" id="ENSGT00390000010057"/>
<reference evidence="6" key="1">
    <citation type="journal article" date="2014" name="Science">
        <title>Nonhuman genetics. Genomic basis for the convergent evolution of electric organs.</title>
        <authorList>
            <person name="Gallant J.R."/>
            <person name="Traeger L.L."/>
            <person name="Volkening J.D."/>
            <person name="Moffett H."/>
            <person name="Chen P.H."/>
            <person name="Novina C.D."/>
            <person name="Phillips G.N.Jr."/>
            <person name="Anand R."/>
            <person name="Wells G.B."/>
            <person name="Pinch M."/>
            <person name="Guth R."/>
            <person name="Unguez G.A."/>
            <person name="Albert J.S."/>
            <person name="Zakon H.H."/>
            <person name="Samanta M.P."/>
            <person name="Sussman M.R."/>
        </authorList>
    </citation>
    <scope>NUCLEOTIDE SEQUENCE [LARGE SCALE GENOMIC DNA]</scope>
</reference>
<dbReference type="Proteomes" id="UP000314983">
    <property type="component" value="Chromosome 24"/>
</dbReference>
<dbReference type="InterPro" id="IPR016024">
    <property type="entry name" value="ARM-type_fold"/>
</dbReference>
<dbReference type="Pfam" id="PF03715">
    <property type="entry name" value="Noc2"/>
    <property type="match status" value="1"/>
</dbReference>
<dbReference type="InterPro" id="IPR005343">
    <property type="entry name" value="Noc2"/>
</dbReference>
<reference evidence="6" key="2">
    <citation type="journal article" date="2017" name="Sci. Adv.">
        <title>A tail of two voltages: Proteomic comparison of the three electric organs of the electric eel.</title>
        <authorList>
            <person name="Traeger L.L."/>
            <person name="Sabat G."/>
            <person name="Barrett-Wilt G.A."/>
            <person name="Wells G.B."/>
            <person name="Sussman M.R."/>
        </authorList>
    </citation>
    <scope>NUCLEOTIDE SEQUENCE [LARGE SCALE GENOMIC DNA]</scope>
</reference>
<evidence type="ECO:0008006" key="7">
    <source>
        <dbReference type="Google" id="ProtNLM"/>
    </source>
</evidence>
<name>A0A4W4G0S4_ELEEL</name>
<dbReference type="PANTHER" id="PTHR12687">
    <property type="entry name" value="NUCLEOLAR COMPLEX 2 AND RAD4-RELATED"/>
    <property type="match status" value="1"/>
</dbReference>
<accession>A0A4W4G0S4</accession>
<dbReference type="GO" id="GO:0005654">
    <property type="term" value="C:nucleoplasm"/>
    <property type="evidence" value="ECO:0007669"/>
    <property type="project" value="TreeGrafter"/>
</dbReference>
<dbReference type="GO" id="GO:0005730">
    <property type="term" value="C:nucleolus"/>
    <property type="evidence" value="ECO:0007669"/>
    <property type="project" value="TreeGrafter"/>
</dbReference>
<protein>
    <recommendedName>
        <fullName evidence="7">Nucleolar complex protein 2 homolog</fullName>
    </recommendedName>
</protein>
<proteinExistence type="inferred from homology"/>
<dbReference type="GO" id="GO:0030691">
    <property type="term" value="C:Noc2p-Noc3p complex"/>
    <property type="evidence" value="ECO:0007669"/>
    <property type="project" value="TreeGrafter"/>
</dbReference>
<evidence type="ECO:0000256" key="3">
    <source>
        <dbReference type="ARBA" id="ARBA00023242"/>
    </source>
</evidence>
<dbReference type="GO" id="GO:0030690">
    <property type="term" value="C:Noc1p-Noc2p complex"/>
    <property type="evidence" value="ECO:0007669"/>
    <property type="project" value="TreeGrafter"/>
</dbReference>
<evidence type="ECO:0000313" key="5">
    <source>
        <dbReference type="Ensembl" id="ENSEEEP00000031219.2"/>
    </source>
</evidence>
<dbReference type="PANTHER" id="PTHR12687:SF4">
    <property type="entry name" value="NUCLEOLAR COMPLEX PROTEIN 2 HOMOLOG"/>
    <property type="match status" value="1"/>
</dbReference>
<dbReference type="STRING" id="8005.ENSEEEP00000031219"/>
<dbReference type="GO" id="GO:0042393">
    <property type="term" value="F:histone binding"/>
    <property type="evidence" value="ECO:0007669"/>
    <property type="project" value="TreeGrafter"/>
</dbReference>
<comment type="subcellular location">
    <subcellularLocation>
        <location evidence="1">Nucleus</location>
    </subcellularLocation>
</comment>
<reference evidence="5" key="5">
    <citation type="submission" date="2025-09" db="UniProtKB">
        <authorList>
            <consortium name="Ensembl"/>
        </authorList>
    </citation>
    <scope>IDENTIFICATION</scope>
</reference>
<evidence type="ECO:0000256" key="4">
    <source>
        <dbReference type="SAM" id="MobiDB-lite"/>
    </source>
</evidence>
<evidence type="ECO:0000313" key="6">
    <source>
        <dbReference type="Proteomes" id="UP000314983"/>
    </source>
</evidence>
<dbReference type="Ensembl" id="ENSEEET00000031593.2">
    <property type="protein sequence ID" value="ENSEEEP00000031219.2"/>
    <property type="gene ID" value="ENSEEEG00000014583.2"/>
</dbReference>
<dbReference type="GO" id="GO:0000122">
    <property type="term" value="P:negative regulation of transcription by RNA polymerase II"/>
    <property type="evidence" value="ECO:0007669"/>
    <property type="project" value="TreeGrafter"/>
</dbReference>
<sequence length="821" mass="93463">QPHCLCMHCRKLEDLSVDEFLSGFDALEREDSLGASPQEIAKAFALSVFSSLKKRGQASEHKAQLSRLKHNDPEFFKFLQENDEKLLNFADSDSSEDEEEEKYHKLPSQLEMPSSDEEGEEDKKEKRVKKSAKKAIKVTTKMIDDWRTELKVIPFLYITQAFKAAVATTRGDGDNECRYAVADSSVFNALILLCIRNMHASLTKLLHIRAPDKDQKKLILPSSSPRWQKHQLDIKMYLSGILLGSLTQSTVTAAVLRHAHQMVPYYLCLPKQARQFLKQLIKQWSTGEETVRVIAFLALNKICRHKQNVYLNTVLKQMYMAYVQNCKFTSPTTLPVINFLQHTLAEMYALDTHVSYQHGFVYIRQLAVHLRNAMNMKKKETYQSVYNWQYVHCLYLWCRVLSTIYPSEVLEPLIYPLCQVISGCIRLMPISRYYPLRLHCVRALLLLSGRTRTFVPVLPFLLEIFQQEDFNKKPGRMSLKPINFAVVLKLSKTNLQEKAFKDGLIEQLYDLILEYFHTQAHSIGFPELALPTIIQLKAFLKDCRVSTYCKQMRQLLEKVQENSAFVTARRQKAAFGVADAPAVAAWENQVAEEGTPLTKYYSQWKKLREKEIQLEISGKERMEDLNFPEIKRKKPQAKVEDKKEFKGLFESDSDSDSEGLMRKLKGTSSKFPPWTGKVDIPDKRLERRKNDHTSKALSLFQFMKLNIGLVSISGNIQIQDIGIGSVWKNWYRAISSVRACMSPAVCWAVQLSAPLSPLCSSLTPPNPELRTGSCAGHTPLLPSSAAYGPDNHAESPVEVGGIRAGFSFYICSSLCGVLASA</sequence>
<evidence type="ECO:0000256" key="2">
    <source>
        <dbReference type="ARBA" id="ARBA00005907"/>
    </source>
</evidence>
<gene>
    <name evidence="5" type="primary">NOC2L</name>
</gene>